<reference evidence="2 3" key="1">
    <citation type="journal article" date="2019" name="Int. J. Syst. Evol. Microbiol.">
        <title>The Global Catalogue of Microorganisms (GCM) 10K type strain sequencing project: providing services to taxonomists for standard genome sequencing and annotation.</title>
        <authorList>
            <consortium name="The Broad Institute Genomics Platform"/>
            <consortium name="The Broad Institute Genome Sequencing Center for Infectious Disease"/>
            <person name="Wu L."/>
            <person name="Ma J."/>
        </authorList>
    </citation>
    <scope>NUCLEOTIDE SEQUENCE [LARGE SCALE GENOMIC DNA]</scope>
    <source>
        <strain evidence="2 3">JCM 10667</strain>
    </source>
</reference>
<evidence type="ECO:0000313" key="3">
    <source>
        <dbReference type="Proteomes" id="UP001501427"/>
    </source>
</evidence>
<accession>A0ABN1EF23</accession>
<sequence length="73" mass="8004">MNVSPDEYRWFLPTRRVLDGNEFRTDHNGARRTVHGASVVEAPPAPRPGRATPTASHERASGPVSTGAARVRR</sequence>
<organism evidence="2 3">
    <name type="scientific">Actinomadura livida</name>
    <dbReference type="NCBI Taxonomy" id="79909"/>
    <lineage>
        <taxon>Bacteria</taxon>
        <taxon>Bacillati</taxon>
        <taxon>Actinomycetota</taxon>
        <taxon>Actinomycetes</taxon>
        <taxon>Streptosporangiales</taxon>
        <taxon>Thermomonosporaceae</taxon>
        <taxon>Actinomadura</taxon>
    </lineage>
</organism>
<name>A0ABN1EF23_9ACTN</name>
<comment type="caution">
    <text evidence="2">The sequence shown here is derived from an EMBL/GenBank/DDBJ whole genome shotgun (WGS) entry which is preliminary data.</text>
</comment>
<dbReference type="EMBL" id="BAAAHD010000025">
    <property type="protein sequence ID" value="GAA0565305.1"/>
    <property type="molecule type" value="Genomic_DNA"/>
</dbReference>
<evidence type="ECO:0000313" key="2">
    <source>
        <dbReference type="EMBL" id="GAA0565305.1"/>
    </source>
</evidence>
<feature type="region of interest" description="Disordered" evidence="1">
    <location>
        <begin position="40"/>
        <end position="73"/>
    </location>
</feature>
<proteinExistence type="predicted"/>
<keyword evidence="3" id="KW-1185">Reference proteome</keyword>
<protein>
    <submittedName>
        <fullName evidence="2">Uncharacterized protein</fullName>
    </submittedName>
</protein>
<gene>
    <name evidence="2" type="ORF">GCM10009546_29380</name>
</gene>
<dbReference type="Proteomes" id="UP001501427">
    <property type="component" value="Unassembled WGS sequence"/>
</dbReference>
<evidence type="ECO:0000256" key="1">
    <source>
        <dbReference type="SAM" id="MobiDB-lite"/>
    </source>
</evidence>